<comment type="caution">
    <text evidence="13">The sequence shown here is derived from an EMBL/GenBank/DDBJ whole genome shotgun (WGS) entry which is preliminary data.</text>
</comment>
<dbReference type="GO" id="GO:0005737">
    <property type="term" value="C:cytoplasm"/>
    <property type="evidence" value="ECO:0007669"/>
    <property type="project" value="UniProtKB-SubCell"/>
</dbReference>
<feature type="domain" description="DNA2/NAM7 helicase helicase" evidence="10">
    <location>
        <begin position="658"/>
        <end position="773"/>
    </location>
</feature>
<dbReference type="InterPro" id="IPR049080">
    <property type="entry name" value="MOV-10-like_beta-barrel"/>
</dbReference>
<evidence type="ECO:0000256" key="1">
    <source>
        <dbReference type="ARBA" id="ARBA00004496"/>
    </source>
</evidence>
<evidence type="ECO:0000256" key="9">
    <source>
        <dbReference type="ARBA" id="ARBA00047984"/>
    </source>
</evidence>
<keyword evidence="4" id="KW-0963">Cytoplasm</keyword>
<dbReference type="Pfam" id="PF13087">
    <property type="entry name" value="AAA_12"/>
    <property type="match status" value="1"/>
</dbReference>
<evidence type="ECO:0000313" key="13">
    <source>
        <dbReference type="EMBL" id="CAG9135622.1"/>
    </source>
</evidence>
<dbReference type="InterPro" id="IPR013783">
    <property type="entry name" value="Ig-like_fold"/>
</dbReference>
<protein>
    <recommendedName>
        <fullName evidence="3">RNA helicase</fullName>
        <ecNumber evidence="3">3.6.4.13</ecNumber>
    </recommendedName>
</protein>
<comment type="subcellular location">
    <subcellularLocation>
        <location evidence="1">Cytoplasm</location>
    </subcellularLocation>
</comment>
<comment type="catalytic activity">
    <reaction evidence="9">
        <text>ATP + H2O = ADP + phosphate + H(+)</text>
        <dbReference type="Rhea" id="RHEA:13065"/>
        <dbReference type="ChEBI" id="CHEBI:15377"/>
        <dbReference type="ChEBI" id="CHEBI:15378"/>
        <dbReference type="ChEBI" id="CHEBI:30616"/>
        <dbReference type="ChEBI" id="CHEBI:43474"/>
        <dbReference type="ChEBI" id="CHEBI:456216"/>
        <dbReference type="EC" id="3.6.4.13"/>
    </reaction>
</comment>
<name>A0A8S4G9M9_PLUXY</name>
<dbReference type="InterPro" id="IPR041679">
    <property type="entry name" value="DNA2/NAM7-like_C"/>
</dbReference>
<sequence>MLFYLKNIYNYLFGGETVNEAELDYETEVYLADQLLGLENDEINDTDKFPEDKEVVETDSLQCFQRTGEITYLDKNYVLIDGEYYFDLSGCPLQVYPKDRVSYMCYKEEDTFKVVRLLENHGPAWGDIVETQEDKYQIIEHTIIGEVENRQNRLVYMKDLTFNLDDVEAAFVPVKGDWLELKCSVQFDESKPSDISTKQVLKVLWLKALRSKTISSTVTYWDGETGVCDNQIYFNRHSIQNGSCIQTGSKVMLEAIESNQGHCTWRAIRMLVDEVSEPSQPAADNDKEEERSLQIEQEKNIHVTHPLTFENVQFGSNACMKLIITNNSNEIHTILRWLIVSKKSDSQFNITPFLNNQVKLLPGRNFTFNITCRPKFLGSSKELMVIVFRGFQLKRYLSTNVVQERLSTDTLINGTENGQISQDQMVQNMKSVRKKLAKDIVPGVRTIRSANFIPVKLGMYPIPDKIWKAVLGDSDEISNDINSTIRRIEQHLPFLSGDLNIHNYTDIWHALLHMEEIQQNVHMRAYDMPKTFLDRHQEYLGIEIKGLAERRPSLIQGDRIVVQDIWDNKSQLYEGFVHGIRGDIVLLKFSPRFHELYSGSDVAIEFHFSRTTYRRAHQAINLAISNLGPDLLFPSRVATRPPQVSLDKLNNITWFNTHLNDGQKAAVKNVLAGECRPMPYCIYGPPGTGKTITVVEIILQILTVFTDARILVATPSNSAANLITERLIQYMNVFSGSMVRLIAVHLLESNNIPDAIKPFCATLDVAKENTSHPRHRVNHDGVNLNCQTNYVGRHRVTIGTFQCIGTLSQMGLPRGHFTHVIVDEAGQGTEPEIMIPMTFTDKDNGQIILAGDPMQLGPVVISKYAEEFGMQLSYLERILDRFPYQKDYDAYKEGYDSRLVTKLTENYRSVEEVLELPSQMFYDGILVPKINRNEDWIVGISSVVNESFGVSDGGRGGIYVYGIRGVNSRAEDSPSWYNPQEGSMLALTVCKLYKKQLSPDDIGVITPYIAQVKYLRLVFDAMGLPQPKIGTVEEFQGQEKRVILISTVRSTESHLQQDHKHALGFVKHPKRLNVAITRAQVAVLLFCNPHLLHRDPQWNKVLAYAVKNGKYSGCDLPSDLANDVQVGE</sequence>
<dbReference type="Gene3D" id="2.60.40.10">
    <property type="entry name" value="Immunoglobulins"/>
    <property type="match status" value="1"/>
</dbReference>
<dbReference type="Proteomes" id="UP000653454">
    <property type="component" value="Unassembled WGS sequence"/>
</dbReference>
<keyword evidence="6" id="KW-0378">Hydrolase</keyword>
<dbReference type="InterPro" id="IPR041677">
    <property type="entry name" value="DNA2/NAM7_AAA_11"/>
</dbReference>
<feature type="domain" description="DNA2/NAM7 helicase helicase" evidence="10">
    <location>
        <begin position="787"/>
        <end position="863"/>
    </location>
</feature>
<dbReference type="SUPFAM" id="SSF52540">
    <property type="entry name" value="P-loop containing nucleoside triphosphate hydrolases"/>
    <property type="match status" value="1"/>
</dbReference>
<keyword evidence="5" id="KW-0547">Nucleotide-binding</keyword>
<evidence type="ECO:0000256" key="8">
    <source>
        <dbReference type="ARBA" id="ARBA00022840"/>
    </source>
</evidence>
<evidence type="ECO:0000256" key="4">
    <source>
        <dbReference type="ARBA" id="ARBA00022490"/>
    </source>
</evidence>
<dbReference type="AlphaFoldDB" id="A0A8S4G9M9"/>
<evidence type="ECO:0000313" key="14">
    <source>
        <dbReference type="Proteomes" id="UP000653454"/>
    </source>
</evidence>
<dbReference type="Pfam" id="PF13086">
    <property type="entry name" value="AAA_11"/>
    <property type="match status" value="2"/>
</dbReference>
<keyword evidence="14" id="KW-1185">Reference proteome</keyword>
<evidence type="ECO:0000259" key="12">
    <source>
        <dbReference type="Pfam" id="PF21634"/>
    </source>
</evidence>
<evidence type="ECO:0000259" key="11">
    <source>
        <dbReference type="Pfam" id="PF13087"/>
    </source>
</evidence>
<gene>
    <name evidence="13" type="ORF">PLXY2_LOCUS13906</name>
</gene>
<reference evidence="13" key="1">
    <citation type="submission" date="2020-11" db="EMBL/GenBank/DDBJ databases">
        <authorList>
            <person name="Whiteford S."/>
        </authorList>
    </citation>
    <scope>NUCLEOTIDE SEQUENCE</scope>
</reference>
<dbReference type="PANTHER" id="PTHR45418:SF1">
    <property type="entry name" value="CANCER_TESTIS ANTIGEN 55"/>
    <property type="match status" value="1"/>
</dbReference>
<dbReference type="EMBL" id="CAJHNJ030000109">
    <property type="protein sequence ID" value="CAG9135622.1"/>
    <property type="molecule type" value="Genomic_DNA"/>
</dbReference>
<dbReference type="InterPro" id="IPR027417">
    <property type="entry name" value="P-loop_NTPase"/>
</dbReference>
<dbReference type="PANTHER" id="PTHR45418">
    <property type="entry name" value="CANCER/TESTIS ANTIGEN 55"/>
    <property type="match status" value="1"/>
</dbReference>
<evidence type="ECO:0000256" key="6">
    <source>
        <dbReference type="ARBA" id="ARBA00022801"/>
    </source>
</evidence>
<evidence type="ECO:0000256" key="3">
    <source>
        <dbReference type="ARBA" id="ARBA00012552"/>
    </source>
</evidence>
<evidence type="ECO:0000256" key="5">
    <source>
        <dbReference type="ARBA" id="ARBA00022741"/>
    </source>
</evidence>
<dbReference type="CDD" id="cd18808">
    <property type="entry name" value="SF1_C_Upf1"/>
    <property type="match status" value="1"/>
</dbReference>
<evidence type="ECO:0000256" key="2">
    <source>
        <dbReference type="ARBA" id="ARBA00005601"/>
    </source>
</evidence>
<feature type="domain" description="Helicase MOV-10-like beta-barrel" evidence="12">
    <location>
        <begin position="526"/>
        <end position="598"/>
    </location>
</feature>
<dbReference type="GO" id="GO:0016787">
    <property type="term" value="F:hydrolase activity"/>
    <property type="evidence" value="ECO:0007669"/>
    <property type="project" value="UniProtKB-KW"/>
</dbReference>
<dbReference type="EC" id="3.6.4.13" evidence="3"/>
<comment type="similarity">
    <text evidence="2">Belongs to the DNA2/NAM7 helicase family. SDE3 subfamily.</text>
</comment>
<evidence type="ECO:0000256" key="7">
    <source>
        <dbReference type="ARBA" id="ARBA00022806"/>
    </source>
</evidence>
<dbReference type="InterPro" id="IPR047187">
    <property type="entry name" value="SF1_C_Upf1"/>
</dbReference>
<proteinExistence type="inferred from homology"/>
<evidence type="ECO:0000259" key="10">
    <source>
        <dbReference type="Pfam" id="PF13086"/>
    </source>
</evidence>
<dbReference type="GO" id="GO:0003724">
    <property type="term" value="F:RNA helicase activity"/>
    <property type="evidence" value="ECO:0007669"/>
    <property type="project" value="UniProtKB-EC"/>
</dbReference>
<accession>A0A8S4G9M9</accession>
<organism evidence="13 14">
    <name type="scientific">Plutella xylostella</name>
    <name type="common">Diamondback moth</name>
    <name type="synonym">Plutella maculipennis</name>
    <dbReference type="NCBI Taxonomy" id="51655"/>
    <lineage>
        <taxon>Eukaryota</taxon>
        <taxon>Metazoa</taxon>
        <taxon>Ecdysozoa</taxon>
        <taxon>Arthropoda</taxon>
        <taxon>Hexapoda</taxon>
        <taxon>Insecta</taxon>
        <taxon>Pterygota</taxon>
        <taxon>Neoptera</taxon>
        <taxon>Endopterygota</taxon>
        <taxon>Lepidoptera</taxon>
        <taxon>Glossata</taxon>
        <taxon>Ditrysia</taxon>
        <taxon>Yponomeutoidea</taxon>
        <taxon>Plutellidae</taxon>
        <taxon>Plutella</taxon>
    </lineage>
</organism>
<dbReference type="Pfam" id="PF21634">
    <property type="entry name" value="MOV-10_beta-barrel"/>
    <property type="match status" value="1"/>
</dbReference>
<keyword evidence="8" id="KW-0067">ATP-binding</keyword>
<feature type="domain" description="DNA2/NAM7 helicase-like C-terminal" evidence="11">
    <location>
        <begin position="897"/>
        <end position="1088"/>
    </location>
</feature>
<dbReference type="GO" id="GO:0005524">
    <property type="term" value="F:ATP binding"/>
    <property type="evidence" value="ECO:0007669"/>
    <property type="project" value="UniProtKB-KW"/>
</dbReference>
<dbReference type="Gene3D" id="3.40.50.300">
    <property type="entry name" value="P-loop containing nucleotide triphosphate hydrolases"/>
    <property type="match status" value="3"/>
</dbReference>
<keyword evidence="7" id="KW-0347">Helicase</keyword>